<dbReference type="AlphaFoldDB" id="E6VP08"/>
<dbReference type="KEGG" id="rpx:Rpdx1_0821"/>
<protein>
    <submittedName>
        <fullName evidence="1">Uncharacterized protein</fullName>
    </submittedName>
</protein>
<accession>E6VP08</accession>
<proteinExistence type="predicted"/>
<evidence type="ECO:0000313" key="2">
    <source>
        <dbReference type="Proteomes" id="UP000001402"/>
    </source>
</evidence>
<organism evidence="1 2">
    <name type="scientific">Rhodopseudomonas palustris (strain DX-1)</name>
    <dbReference type="NCBI Taxonomy" id="652103"/>
    <lineage>
        <taxon>Bacteria</taxon>
        <taxon>Pseudomonadati</taxon>
        <taxon>Pseudomonadota</taxon>
        <taxon>Alphaproteobacteria</taxon>
        <taxon>Hyphomicrobiales</taxon>
        <taxon>Nitrobacteraceae</taxon>
        <taxon>Rhodopseudomonas</taxon>
    </lineage>
</organism>
<gene>
    <name evidence="1" type="ordered locus">Rpdx1_0821</name>
</gene>
<dbReference type="BioCyc" id="RPAL652103:RPDX1_RS04090-MONOMER"/>
<reference evidence="1" key="1">
    <citation type="submission" date="2010-12" db="EMBL/GenBank/DDBJ databases">
        <title>Complete sequence of Rhodopseudomonas palustris DX-1.</title>
        <authorList>
            <consortium name="US DOE Joint Genome Institute"/>
            <person name="Lucas S."/>
            <person name="Copeland A."/>
            <person name="Lapidus A."/>
            <person name="Cheng J.-F."/>
            <person name="Goodwin L."/>
            <person name="Pitluck S."/>
            <person name="Misra M."/>
            <person name="Chertkov O."/>
            <person name="Detter J.C."/>
            <person name="Han C."/>
            <person name="Tapia R."/>
            <person name="Land M."/>
            <person name="Hauser L."/>
            <person name="Kyrpides N."/>
            <person name="Ivanova N."/>
            <person name="Ovchinnikova G."/>
            <person name="Logan B."/>
            <person name="Oda Y."/>
            <person name="Harwood C."/>
            <person name="Woyke T."/>
        </authorList>
    </citation>
    <scope>NUCLEOTIDE SEQUENCE [LARGE SCALE GENOMIC DNA]</scope>
    <source>
        <strain evidence="1">DX-1</strain>
    </source>
</reference>
<dbReference type="EMBL" id="CP002418">
    <property type="protein sequence ID" value="ADU42454.1"/>
    <property type="molecule type" value="Genomic_DNA"/>
</dbReference>
<dbReference type="eggNOG" id="ENOG5032YJ6">
    <property type="taxonomic scope" value="Bacteria"/>
</dbReference>
<name>E6VP08_RHOPX</name>
<dbReference type="Proteomes" id="UP000001402">
    <property type="component" value="Chromosome"/>
</dbReference>
<dbReference type="HOGENOM" id="CLU_1057185_0_0_5"/>
<sequence>MNEMLQVTLHVRDTGNPDEPVGKDKATSLGKWLGIWRATAESFEWPAVENAIDRLETRLKKGARYRDLEYGLRAINDGVHDGLKFQLVYRYPNDRASVLSRWKSDWADVIERFPEAAEDMRAGTDLWALGHYTASVFHMMRVLERGLGALSAELGVSYTIQNWQNVIEQIEAAIRQSQKTLPKGETRNARLQFLSEAAKEFTYFKDGWRNYVSHNKGTYTDAQARSVMEHVRQFMMSLAINLPVTSISSASAETPRVDAGLSE</sequence>
<evidence type="ECO:0000313" key="1">
    <source>
        <dbReference type="EMBL" id="ADU42454.1"/>
    </source>
</evidence>